<dbReference type="InterPro" id="IPR000719">
    <property type="entry name" value="Prot_kinase_dom"/>
</dbReference>
<dbReference type="GO" id="GO:0004674">
    <property type="term" value="F:protein serine/threonine kinase activity"/>
    <property type="evidence" value="ECO:0007669"/>
    <property type="project" value="UniProtKB-KW"/>
</dbReference>
<dbReference type="PROSITE" id="PS00107">
    <property type="entry name" value="PROTEIN_KINASE_ATP"/>
    <property type="match status" value="1"/>
</dbReference>
<dbReference type="PANTHER" id="PTHR27005">
    <property type="entry name" value="WALL-ASSOCIATED RECEPTOR KINASE-LIKE 21"/>
    <property type="match status" value="1"/>
</dbReference>
<keyword evidence="4" id="KW-0597">Phosphoprotein</keyword>
<evidence type="ECO:0000256" key="18">
    <source>
        <dbReference type="SAM" id="Phobius"/>
    </source>
</evidence>
<dbReference type="RefSeq" id="XP_039128396.1">
    <property type="nucleotide sequence ID" value="XM_039272462.1"/>
</dbReference>
<dbReference type="InterPro" id="IPR000742">
    <property type="entry name" value="EGF"/>
</dbReference>
<name>A0AB40BLS4_DIOCR</name>
<dbReference type="InterPro" id="IPR017441">
    <property type="entry name" value="Protein_kinase_ATP_BS"/>
</dbReference>
<evidence type="ECO:0000256" key="6">
    <source>
        <dbReference type="ARBA" id="ARBA00022692"/>
    </source>
</evidence>
<comment type="subcellular location">
    <subcellularLocation>
        <location evidence="1">Membrane</location>
        <topology evidence="1">Single-pass type I membrane protein</topology>
    </subcellularLocation>
</comment>
<dbReference type="Gene3D" id="2.10.25.10">
    <property type="entry name" value="Laminin"/>
    <property type="match status" value="2"/>
</dbReference>
<evidence type="ECO:0000256" key="13">
    <source>
        <dbReference type="ARBA" id="ARBA00023136"/>
    </source>
</evidence>
<dbReference type="InterPro" id="IPR011009">
    <property type="entry name" value="Kinase-like_dom_sf"/>
</dbReference>
<evidence type="ECO:0000256" key="1">
    <source>
        <dbReference type="ARBA" id="ARBA00004479"/>
    </source>
</evidence>
<dbReference type="InterPro" id="IPR049883">
    <property type="entry name" value="NOTCH1_EGF-like"/>
</dbReference>
<feature type="binding site" evidence="17">
    <location>
        <position position="416"/>
    </location>
    <ligand>
        <name>ATP</name>
        <dbReference type="ChEBI" id="CHEBI:30616"/>
    </ligand>
</feature>
<keyword evidence="5" id="KW-0808">Transferase</keyword>
<proteinExistence type="predicted"/>
<sequence>MCPDKCGTLTIPYPFGLTDGCSLSGFKIRCNTTYNPPKAFLDNANHVPVLNISEDVLIISNKIAGRNCHGIGTQTKFNQSRPYTFSSTRNMFTAVGCDTLAIFSAGNNSDYLAGCVSMCTNLSSIVNGSCSGHGCCQTSIPSGLKRFDVSLSTISDKIRYNYSQNVSKYCSKAFLVDKDQFVFNTSFMQSDHLESLPVVLDWAIGKKTCEVASLSKNFACKHENTRCVDFVNGHGYRCSCQDGFQGNPYLPLPAGCQDVNECASPKTNDCKMICQNIPGSHLCSCPTGYQGDGKKNGTGCVKTLNSKSQLLQIILACGLGVFFLLVVSTLLVCWGVKKRRMIKLKEKFFEQNGGLLMQQLLSSHQSTTKSARIFTADELERATDNYNQSRVLGRGGYGIVYKGIFPPDNQLVAIKKSKFMENQINQIDQFINEVVILSQVIHMNVVRILGCCLETPVPLLVYEYVPGGTLYHHIHERRGSLSWSTRLKIAIDTAGALAYLHSATARPIFHRDIKSTNILLDDNYMAKVSDFGASRLIPQDKDHITTIVQGTLGYLDPEYYSSGVLTEKSDVYSFGVVLAELLTGEKPISQGRVQEEKNLAIYFVLSVERDSLFDILEPRVKKEVRREQLQRVAEVAMSCLRDKGEERPTMKSVHLELQRLISYGDQDIYSLHPHDQWPLDEHQTDESFVVKSTGYYNWSRIEDESLLRGSTQSHSASFEITNASGDLGGSSKLFSRTSSH</sequence>
<dbReference type="Pfam" id="PF07645">
    <property type="entry name" value="EGF_CA"/>
    <property type="match status" value="1"/>
</dbReference>
<comment type="function">
    <text evidence="16">Serine/threonine-protein kinase that may function as a signaling receptor of extracellular matrix component. Binding to pectin may have significance in the control of cell expansion, morphogenesis and development.</text>
</comment>
<accession>A0AB40BLS4</accession>
<dbReference type="PROSITE" id="PS00108">
    <property type="entry name" value="PROTEIN_KINASE_ST"/>
    <property type="match status" value="1"/>
</dbReference>
<dbReference type="GeneID" id="120264635"/>
<evidence type="ECO:0000256" key="10">
    <source>
        <dbReference type="ARBA" id="ARBA00022777"/>
    </source>
</evidence>
<keyword evidence="14" id="KW-1015">Disulfide bond</keyword>
<dbReference type="Gene3D" id="3.30.200.20">
    <property type="entry name" value="Phosphorylase Kinase, domain 1"/>
    <property type="match status" value="1"/>
</dbReference>
<evidence type="ECO:0000259" key="19">
    <source>
        <dbReference type="PROSITE" id="PS50011"/>
    </source>
</evidence>
<dbReference type="CDD" id="cd14066">
    <property type="entry name" value="STKc_IRAK"/>
    <property type="match status" value="1"/>
</dbReference>
<keyword evidence="6 18" id="KW-0812">Transmembrane</keyword>
<feature type="transmembrane region" description="Helical" evidence="18">
    <location>
        <begin position="310"/>
        <end position="336"/>
    </location>
</feature>
<evidence type="ECO:0000313" key="20">
    <source>
        <dbReference type="Proteomes" id="UP001515500"/>
    </source>
</evidence>
<dbReference type="FunFam" id="2.10.25.10:FF:000038">
    <property type="entry name" value="Fibrillin 2"/>
    <property type="match status" value="1"/>
</dbReference>
<evidence type="ECO:0000313" key="21">
    <source>
        <dbReference type="RefSeq" id="XP_039128396.1"/>
    </source>
</evidence>
<evidence type="ECO:0000256" key="2">
    <source>
        <dbReference type="ARBA" id="ARBA00022527"/>
    </source>
</evidence>
<evidence type="ECO:0000256" key="14">
    <source>
        <dbReference type="ARBA" id="ARBA00023157"/>
    </source>
</evidence>
<dbReference type="Proteomes" id="UP001515500">
    <property type="component" value="Chromosome 7"/>
</dbReference>
<evidence type="ECO:0000256" key="9">
    <source>
        <dbReference type="ARBA" id="ARBA00022741"/>
    </source>
</evidence>
<evidence type="ECO:0000256" key="4">
    <source>
        <dbReference type="ARBA" id="ARBA00022553"/>
    </source>
</evidence>
<feature type="domain" description="Protein kinase" evidence="19">
    <location>
        <begin position="386"/>
        <end position="657"/>
    </location>
</feature>
<evidence type="ECO:0000256" key="3">
    <source>
        <dbReference type="ARBA" id="ARBA00022536"/>
    </source>
</evidence>
<keyword evidence="13 18" id="KW-0472">Membrane</keyword>
<evidence type="ECO:0000256" key="15">
    <source>
        <dbReference type="ARBA" id="ARBA00023180"/>
    </source>
</evidence>
<protein>
    <submittedName>
        <fullName evidence="21">Wall-associated receptor kinase 2-like</fullName>
    </submittedName>
</protein>
<dbReference type="FunFam" id="3.30.200.20:FF:000043">
    <property type="entry name" value="Wall-associated receptor kinase 2"/>
    <property type="match status" value="1"/>
</dbReference>
<dbReference type="Gene3D" id="1.10.510.10">
    <property type="entry name" value="Transferase(Phosphotransferase) domain 1"/>
    <property type="match status" value="1"/>
</dbReference>
<dbReference type="InterPro" id="IPR008271">
    <property type="entry name" value="Ser/Thr_kinase_AS"/>
</dbReference>
<evidence type="ECO:0000256" key="5">
    <source>
        <dbReference type="ARBA" id="ARBA00022679"/>
    </source>
</evidence>
<evidence type="ECO:0000256" key="17">
    <source>
        <dbReference type="PROSITE-ProRule" id="PRU10141"/>
    </source>
</evidence>
<dbReference type="FunFam" id="1.10.510.10:FF:000084">
    <property type="entry name" value="Wall-associated receptor kinase 2"/>
    <property type="match status" value="1"/>
</dbReference>
<dbReference type="InterPro" id="IPR045274">
    <property type="entry name" value="WAK-like"/>
</dbReference>
<dbReference type="GO" id="GO:0007166">
    <property type="term" value="P:cell surface receptor signaling pathway"/>
    <property type="evidence" value="ECO:0007669"/>
    <property type="project" value="InterPro"/>
</dbReference>
<dbReference type="GO" id="GO:0005524">
    <property type="term" value="F:ATP binding"/>
    <property type="evidence" value="ECO:0007669"/>
    <property type="project" value="UniProtKB-UniRule"/>
</dbReference>
<keyword evidence="10" id="KW-0418">Kinase</keyword>
<organism evidence="20 21">
    <name type="scientific">Dioscorea cayennensis subsp. rotundata</name>
    <name type="common">White Guinea yam</name>
    <name type="synonym">Dioscorea rotundata</name>
    <dbReference type="NCBI Taxonomy" id="55577"/>
    <lineage>
        <taxon>Eukaryota</taxon>
        <taxon>Viridiplantae</taxon>
        <taxon>Streptophyta</taxon>
        <taxon>Embryophyta</taxon>
        <taxon>Tracheophyta</taxon>
        <taxon>Spermatophyta</taxon>
        <taxon>Magnoliopsida</taxon>
        <taxon>Liliopsida</taxon>
        <taxon>Dioscoreales</taxon>
        <taxon>Dioscoreaceae</taxon>
        <taxon>Dioscorea</taxon>
    </lineage>
</organism>
<dbReference type="Pfam" id="PF00069">
    <property type="entry name" value="Pkinase"/>
    <property type="match status" value="1"/>
</dbReference>
<dbReference type="InterPro" id="IPR025287">
    <property type="entry name" value="WAK_GUB"/>
</dbReference>
<dbReference type="Pfam" id="PF13947">
    <property type="entry name" value="GUB_WAK_bind"/>
    <property type="match status" value="1"/>
</dbReference>
<dbReference type="GO" id="GO:0005509">
    <property type="term" value="F:calcium ion binding"/>
    <property type="evidence" value="ECO:0007669"/>
    <property type="project" value="InterPro"/>
</dbReference>
<keyword evidence="3" id="KW-0245">EGF-like domain</keyword>
<dbReference type="GO" id="GO:0030247">
    <property type="term" value="F:polysaccharide binding"/>
    <property type="evidence" value="ECO:0007669"/>
    <property type="project" value="InterPro"/>
</dbReference>
<dbReference type="SMART" id="SM00220">
    <property type="entry name" value="S_TKc"/>
    <property type="match status" value="1"/>
</dbReference>
<keyword evidence="12 18" id="KW-1133">Transmembrane helix</keyword>
<keyword evidence="8" id="KW-0677">Repeat</keyword>
<evidence type="ECO:0000256" key="7">
    <source>
        <dbReference type="ARBA" id="ARBA00022729"/>
    </source>
</evidence>
<dbReference type="AlphaFoldDB" id="A0AB40BLS4"/>
<dbReference type="SUPFAM" id="SSF57196">
    <property type="entry name" value="EGF/Laminin"/>
    <property type="match status" value="1"/>
</dbReference>
<dbReference type="InterPro" id="IPR001881">
    <property type="entry name" value="EGF-like_Ca-bd_dom"/>
</dbReference>
<keyword evidence="11 17" id="KW-0067">ATP-binding</keyword>
<evidence type="ECO:0000256" key="8">
    <source>
        <dbReference type="ARBA" id="ARBA00022737"/>
    </source>
</evidence>
<keyword evidence="15" id="KW-0325">Glycoprotein</keyword>
<gene>
    <name evidence="21" type="primary">LOC120264635</name>
</gene>
<evidence type="ECO:0000256" key="11">
    <source>
        <dbReference type="ARBA" id="ARBA00022840"/>
    </source>
</evidence>
<evidence type="ECO:0000256" key="16">
    <source>
        <dbReference type="ARBA" id="ARBA00058961"/>
    </source>
</evidence>
<keyword evidence="7" id="KW-0732">Signal</keyword>
<keyword evidence="20" id="KW-1185">Reference proteome</keyword>
<dbReference type="SMART" id="SM00179">
    <property type="entry name" value="EGF_CA"/>
    <property type="match status" value="2"/>
</dbReference>
<keyword evidence="9 17" id="KW-0547">Nucleotide-binding</keyword>
<dbReference type="PANTHER" id="PTHR27005:SF283">
    <property type="entry name" value="OS02G0633066 PROTEIN"/>
    <property type="match status" value="1"/>
</dbReference>
<dbReference type="GO" id="GO:0005886">
    <property type="term" value="C:plasma membrane"/>
    <property type="evidence" value="ECO:0007669"/>
    <property type="project" value="TreeGrafter"/>
</dbReference>
<dbReference type="SUPFAM" id="SSF56112">
    <property type="entry name" value="Protein kinase-like (PK-like)"/>
    <property type="match status" value="1"/>
</dbReference>
<keyword evidence="2" id="KW-0723">Serine/threonine-protein kinase</keyword>
<dbReference type="CDD" id="cd00054">
    <property type="entry name" value="EGF_CA"/>
    <property type="match status" value="1"/>
</dbReference>
<dbReference type="SMART" id="SM00181">
    <property type="entry name" value="EGF"/>
    <property type="match status" value="2"/>
</dbReference>
<dbReference type="PROSITE" id="PS50011">
    <property type="entry name" value="PROTEIN_KINASE_DOM"/>
    <property type="match status" value="1"/>
</dbReference>
<reference evidence="21" key="1">
    <citation type="submission" date="2025-08" db="UniProtKB">
        <authorList>
            <consortium name="RefSeq"/>
        </authorList>
    </citation>
    <scope>IDENTIFICATION</scope>
</reference>
<evidence type="ECO:0000256" key="12">
    <source>
        <dbReference type="ARBA" id="ARBA00022989"/>
    </source>
</evidence>